<name>A0A1Y1CLV1_9BACT</name>
<sequence>MKNIILLAFILCGLIANSQNKSGELTVIHKYLEFQSQNISERTVEVLLPPNYDENEKYPVLYMNDGQMLFDANTTWNHQEWGVDEVVGDLIQNEKIRPVIVVGVWFDNRSAEYMPAKPKEKLKLATLPDYFKGEIVSDQYLKFLVEELKPFVDQKYNTLTGPEDTFILGSSMGGLISCYAISEYPSVFGGAVCMSTHWPALDGVFLDYVEVNLPDPESHKIYFDHGTATLDSLYQPYQEKVDVMMKKRGYKQDQNWMTRKFEGAEHNENAWRDRLHIPLEFMLGKKK</sequence>
<protein>
    <submittedName>
        <fullName evidence="1">Esterase</fullName>
    </submittedName>
</protein>
<dbReference type="PANTHER" id="PTHR48098:SF6">
    <property type="entry name" value="FERRI-BACILLIBACTIN ESTERASE BESA"/>
    <property type="match status" value="1"/>
</dbReference>
<dbReference type="PANTHER" id="PTHR48098">
    <property type="entry name" value="ENTEROCHELIN ESTERASE-RELATED"/>
    <property type="match status" value="1"/>
</dbReference>
<gene>
    <name evidence="1" type="ORF">ALGA_3020</name>
</gene>
<reference evidence="2" key="2">
    <citation type="journal article" date="2020" name="Antonie Van Leeuwenhoek">
        <title>Labilibaculum antarcticum sp. nov., a novel facultative anaerobic, psychrotorelant bacterium isolated from marine sediment of Antarctica.</title>
        <authorList>
            <person name="Watanabe M."/>
            <person name="Kojima H."/>
            <person name="Fukui M."/>
        </authorList>
    </citation>
    <scope>NUCLEOTIDE SEQUENCE [LARGE SCALE GENOMIC DNA]</scope>
    <source>
        <strain evidence="2">SPP2</strain>
    </source>
</reference>
<dbReference type="SUPFAM" id="SSF53474">
    <property type="entry name" value="alpha/beta-Hydrolases"/>
    <property type="match status" value="1"/>
</dbReference>
<reference evidence="1 2" key="1">
    <citation type="journal article" date="2018" name="Mar. Genomics">
        <title>Complete genome sequence of Marinifilaceae bacterium strain SPP2, isolated from the Antarctic marine sediment.</title>
        <authorList>
            <person name="Watanabe M."/>
            <person name="Kojima H."/>
            <person name="Fukui M."/>
        </authorList>
    </citation>
    <scope>NUCLEOTIDE SEQUENCE [LARGE SCALE GENOMIC DNA]</scope>
    <source>
        <strain evidence="1 2">SPP2</strain>
    </source>
</reference>
<dbReference type="Proteomes" id="UP000218267">
    <property type="component" value="Chromosome"/>
</dbReference>
<dbReference type="OrthoDB" id="9803578at2"/>
<organism evidence="1 2">
    <name type="scientific">Labilibaculum antarcticum</name>
    <dbReference type="NCBI Taxonomy" id="1717717"/>
    <lineage>
        <taxon>Bacteria</taxon>
        <taxon>Pseudomonadati</taxon>
        <taxon>Bacteroidota</taxon>
        <taxon>Bacteroidia</taxon>
        <taxon>Marinilabiliales</taxon>
        <taxon>Marinifilaceae</taxon>
        <taxon>Labilibaculum</taxon>
    </lineage>
</organism>
<evidence type="ECO:0000313" key="1">
    <source>
        <dbReference type="EMBL" id="BAX81325.1"/>
    </source>
</evidence>
<dbReference type="AlphaFoldDB" id="A0A1Y1CLV1"/>
<dbReference type="InterPro" id="IPR000801">
    <property type="entry name" value="Esterase-like"/>
</dbReference>
<dbReference type="KEGG" id="mbas:ALGA_3020"/>
<dbReference type="InterPro" id="IPR029058">
    <property type="entry name" value="AB_hydrolase_fold"/>
</dbReference>
<evidence type="ECO:0000313" key="2">
    <source>
        <dbReference type="Proteomes" id="UP000218267"/>
    </source>
</evidence>
<dbReference type="EMBL" id="AP018042">
    <property type="protein sequence ID" value="BAX81325.1"/>
    <property type="molecule type" value="Genomic_DNA"/>
</dbReference>
<proteinExistence type="predicted"/>
<keyword evidence="2" id="KW-1185">Reference proteome</keyword>
<dbReference type="Pfam" id="PF00756">
    <property type="entry name" value="Esterase"/>
    <property type="match status" value="1"/>
</dbReference>
<accession>A0A1Y1CLV1</accession>
<dbReference type="Gene3D" id="3.40.50.1820">
    <property type="entry name" value="alpha/beta hydrolase"/>
    <property type="match status" value="1"/>
</dbReference>
<dbReference type="InterPro" id="IPR050583">
    <property type="entry name" value="Mycobacterial_A85_antigen"/>
</dbReference>
<dbReference type="RefSeq" id="WP_096430620.1">
    <property type="nucleotide sequence ID" value="NZ_AP018042.1"/>
</dbReference>